<sequence>MAERSGTVVLDPEQRRLSILANIAGNAVEWFDFAIYGAFALTIGRVFFPSDDPTTSLLASFGTFAAGFLARPFGGLVFGQIGDRVGRRWALLLSVGMMSIPTLLLGLLPGYETLGIAAPAILIGLRILQGLSAGGEYITSIVYLAESAPPRSRALASSWSIFGSVVGALAGSALAALLTEALSPEQLDSYGWRIAFLVGFGMALLGLLLRRALPDIEAETESEDSKGLPIVQALRRHFGDVMRVVGLNLAYGIVWYVTFVYVVSWLTDRVGEPQSEAHTINTVSMIAMLLLTPVMAALSDRFGRRPFLLFGAGALAVAAWPAFWLMDHSNVAMILAGELLLVTLLAFYTSSMPAVFAELFPSAVRITAVGAGYNLSAALFGGMVPLVATWLVGTTGDDLSIAWLLSGACLISFLVALKVPESAFAPLPD</sequence>
<dbReference type="RefSeq" id="WP_379899910.1">
    <property type="nucleotide sequence ID" value="NZ_JBHRTR010000024.1"/>
</dbReference>
<evidence type="ECO:0000256" key="3">
    <source>
        <dbReference type="ARBA" id="ARBA00022448"/>
    </source>
</evidence>
<dbReference type="InterPro" id="IPR036259">
    <property type="entry name" value="MFS_trans_sf"/>
</dbReference>
<gene>
    <name evidence="11" type="ORF">ACFOGJ_10215</name>
</gene>
<feature type="transmembrane region" description="Helical" evidence="9">
    <location>
        <begin position="57"/>
        <end position="78"/>
    </location>
</feature>
<dbReference type="Gene3D" id="1.20.1250.20">
    <property type="entry name" value="MFS general substrate transporter like domains"/>
    <property type="match status" value="2"/>
</dbReference>
<evidence type="ECO:0000259" key="10">
    <source>
        <dbReference type="PROSITE" id="PS50850"/>
    </source>
</evidence>
<keyword evidence="5 9" id="KW-0812">Transmembrane</keyword>
<keyword evidence="12" id="KW-1185">Reference proteome</keyword>
<feature type="transmembrane region" description="Helical" evidence="9">
    <location>
        <begin position="156"/>
        <end position="178"/>
    </location>
</feature>
<dbReference type="InterPro" id="IPR051084">
    <property type="entry name" value="H+-coupled_symporters"/>
</dbReference>
<evidence type="ECO:0000256" key="5">
    <source>
        <dbReference type="ARBA" id="ARBA00022692"/>
    </source>
</evidence>
<evidence type="ECO:0000256" key="1">
    <source>
        <dbReference type="ARBA" id="ARBA00004651"/>
    </source>
</evidence>
<comment type="caution">
    <text evidence="11">The sequence shown here is derived from an EMBL/GenBank/DDBJ whole genome shotgun (WGS) entry which is preliminary data.</text>
</comment>
<feature type="transmembrane region" description="Helical" evidence="9">
    <location>
        <begin position="278"/>
        <end position="298"/>
    </location>
</feature>
<evidence type="ECO:0000256" key="2">
    <source>
        <dbReference type="ARBA" id="ARBA00008240"/>
    </source>
</evidence>
<feature type="transmembrane region" description="Helical" evidence="9">
    <location>
        <begin position="399"/>
        <end position="417"/>
    </location>
</feature>
<feature type="transmembrane region" description="Helical" evidence="9">
    <location>
        <begin position="90"/>
        <end position="111"/>
    </location>
</feature>
<keyword evidence="7 9" id="KW-1133">Transmembrane helix</keyword>
<evidence type="ECO:0000256" key="7">
    <source>
        <dbReference type="ARBA" id="ARBA00022989"/>
    </source>
</evidence>
<feature type="transmembrane region" description="Helical" evidence="9">
    <location>
        <begin position="307"/>
        <end position="325"/>
    </location>
</feature>
<evidence type="ECO:0000256" key="6">
    <source>
        <dbReference type="ARBA" id="ARBA00022847"/>
    </source>
</evidence>
<comment type="similarity">
    <text evidence="2">Belongs to the major facilitator superfamily. Metabolite:H+ Symporter (MHS) family (TC 2.A.1.6) family.</text>
</comment>
<feature type="transmembrane region" description="Helical" evidence="9">
    <location>
        <begin position="190"/>
        <end position="209"/>
    </location>
</feature>
<name>A0ABV7KZ63_9PROT</name>
<protein>
    <submittedName>
        <fullName evidence="11">MFS transporter</fullName>
    </submittedName>
</protein>
<dbReference type="InterPro" id="IPR011701">
    <property type="entry name" value="MFS"/>
</dbReference>
<evidence type="ECO:0000256" key="8">
    <source>
        <dbReference type="ARBA" id="ARBA00023136"/>
    </source>
</evidence>
<feature type="transmembrane region" description="Helical" evidence="9">
    <location>
        <begin position="371"/>
        <end position="393"/>
    </location>
</feature>
<dbReference type="PROSITE" id="PS00217">
    <property type="entry name" value="SUGAR_TRANSPORT_2"/>
    <property type="match status" value="1"/>
</dbReference>
<evidence type="ECO:0000256" key="9">
    <source>
        <dbReference type="SAM" id="Phobius"/>
    </source>
</evidence>
<evidence type="ECO:0000313" key="12">
    <source>
        <dbReference type="Proteomes" id="UP001595528"/>
    </source>
</evidence>
<dbReference type="InterPro" id="IPR020846">
    <property type="entry name" value="MFS_dom"/>
</dbReference>
<proteinExistence type="inferred from homology"/>
<keyword evidence="4" id="KW-1003">Cell membrane</keyword>
<evidence type="ECO:0000313" key="11">
    <source>
        <dbReference type="EMBL" id="MFC3227607.1"/>
    </source>
</evidence>
<comment type="subcellular location">
    <subcellularLocation>
        <location evidence="1">Cell membrane</location>
        <topology evidence="1">Multi-pass membrane protein</topology>
    </subcellularLocation>
</comment>
<feature type="domain" description="Major facilitator superfamily (MFS) profile" evidence="10">
    <location>
        <begin position="18"/>
        <end position="424"/>
    </location>
</feature>
<keyword evidence="8 9" id="KW-0472">Membrane</keyword>
<dbReference type="Pfam" id="PF00083">
    <property type="entry name" value="Sugar_tr"/>
    <property type="match status" value="1"/>
</dbReference>
<dbReference type="SUPFAM" id="SSF103473">
    <property type="entry name" value="MFS general substrate transporter"/>
    <property type="match status" value="1"/>
</dbReference>
<dbReference type="Proteomes" id="UP001595528">
    <property type="component" value="Unassembled WGS sequence"/>
</dbReference>
<dbReference type="PANTHER" id="PTHR43528:SF1">
    <property type="entry name" value="ALPHA-KETOGLUTARATE PERMEASE"/>
    <property type="match status" value="1"/>
</dbReference>
<dbReference type="EMBL" id="JBHRTR010000024">
    <property type="protein sequence ID" value="MFC3227607.1"/>
    <property type="molecule type" value="Genomic_DNA"/>
</dbReference>
<dbReference type="PROSITE" id="PS50850">
    <property type="entry name" value="MFS"/>
    <property type="match status" value="1"/>
</dbReference>
<dbReference type="PANTHER" id="PTHR43528">
    <property type="entry name" value="ALPHA-KETOGLUTARATE PERMEASE"/>
    <property type="match status" value="1"/>
</dbReference>
<dbReference type="InterPro" id="IPR005828">
    <property type="entry name" value="MFS_sugar_transport-like"/>
</dbReference>
<reference evidence="12" key="1">
    <citation type="journal article" date="2019" name="Int. J. Syst. Evol. Microbiol.">
        <title>The Global Catalogue of Microorganisms (GCM) 10K type strain sequencing project: providing services to taxonomists for standard genome sequencing and annotation.</title>
        <authorList>
            <consortium name="The Broad Institute Genomics Platform"/>
            <consortium name="The Broad Institute Genome Sequencing Center for Infectious Disease"/>
            <person name="Wu L."/>
            <person name="Ma J."/>
        </authorList>
    </citation>
    <scope>NUCLEOTIDE SEQUENCE [LARGE SCALE GENOMIC DNA]</scope>
    <source>
        <strain evidence="12">KCTC 42964</strain>
    </source>
</reference>
<dbReference type="InterPro" id="IPR005829">
    <property type="entry name" value="Sugar_transporter_CS"/>
</dbReference>
<feature type="transmembrane region" description="Helical" evidence="9">
    <location>
        <begin position="244"/>
        <end position="266"/>
    </location>
</feature>
<feature type="transmembrane region" description="Helical" evidence="9">
    <location>
        <begin position="331"/>
        <end position="350"/>
    </location>
</feature>
<feature type="transmembrane region" description="Helical" evidence="9">
    <location>
        <begin position="117"/>
        <end position="144"/>
    </location>
</feature>
<keyword evidence="3" id="KW-0813">Transport</keyword>
<evidence type="ECO:0000256" key="4">
    <source>
        <dbReference type="ARBA" id="ARBA00022475"/>
    </source>
</evidence>
<accession>A0ABV7KZ63</accession>
<dbReference type="PROSITE" id="PS00216">
    <property type="entry name" value="SUGAR_TRANSPORT_1"/>
    <property type="match status" value="1"/>
</dbReference>
<dbReference type="Pfam" id="PF07690">
    <property type="entry name" value="MFS_1"/>
    <property type="match status" value="1"/>
</dbReference>
<keyword evidence="6" id="KW-0769">Symport</keyword>
<organism evidence="11 12">
    <name type="scientific">Marinibaculum pumilum</name>
    <dbReference type="NCBI Taxonomy" id="1766165"/>
    <lineage>
        <taxon>Bacteria</taxon>
        <taxon>Pseudomonadati</taxon>
        <taxon>Pseudomonadota</taxon>
        <taxon>Alphaproteobacteria</taxon>
        <taxon>Rhodospirillales</taxon>
        <taxon>Rhodospirillaceae</taxon>
        <taxon>Marinibaculum</taxon>
    </lineage>
</organism>